<keyword evidence="2" id="KW-1185">Reference proteome</keyword>
<evidence type="ECO:0000313" key="2">
    <source>
        <dbReference type="Proteomes" id="UP000249829"/>
    </source>
</evidence>
<proteinExistence type="predicted"/>
<sequence>MDKSSSKLSGTGCDFVVATTQASINSSLLEYLAEGSQPMEYICYLADEKGNPTLEIGRDQLLEKTGGVDPFDIDADTPYDDPQITAVTKARFMVGIRLQLGLPPGVNPRDLSVVTLVGDRPDRVLFNMYCSQVTVIQNSPPGGWGNPGSWNVWNQPYGQPWVAQAEVNLVVADLDHNLDSSSYLNNHPAVKDELRKALDNLSGTAFSLQQLLYDLDNAALQGDPQFPGMDMSKDAGYILQMYFVKRYQQSAKEHGLPLIAVTAASQDSDPSPLQMTSLERTLTHPTGSSSPATTLNYLCAVDNHPTPSPYTRFDWNWVQAEDIDNNSGVMAIRREIFANLIAESLQDAAKRSCFTASVDRSGCYVNSDDQRPPPPVTATGSHVICLRWVSDSSGTMEPNNDGVLVDATVKVSYSLDAYLVGDSVKVSQSLKVCAQATAKASEGDLNVQCSIDCDLIDQSLTDTYTLTVDQMGGLRLIQAEGNGMNDKSEAIPSEQDGDPTAWRLVLRALHKIQDAITLYGGDLHELQVSKVQNFVFPGARVFTYKNPTFSMYQDLLCDITYIDPTEVSASTQRPMHTPRPQPLGSDAMKLATGKLTVSAELIQNYVQGEIISPTGKFEALQTGDGHTLLFGIDSFGVLHVIEEQSGTCHAGWHVHDLSTAAIQAQFMSDASRAVVRTFDVGQNALDGTIGLMMAVHLDGNDHLFHCLNNPNQDLSWTACPAWTMVPFDPANETTRAITIAGAMFAETWEKSQFLVVDVERTHSQSASEAQIVRYHIDTAHTTGHFWVKKDVTIDLATGAYQSVVGRVRGKPVDGIYNAGTTGGQPQLVYEPVINAYGDGPVTPRRLRLPGGAIPTAIATARNAADHSTDLYCVGGSTLYRFAADQQSEAKDPLALCTSEFLVGTDTLRAMTHGGMTTLWGRNQSDQVYYLACRTSQLSKPAAWSMPFPILSGIERISAYVNCADGGRTIFAAGNGRLQKIVQGSPATGGVWRAQDITVTAAPSQPCTSFRSYTTTIHVTELTSNAPVPKAMVKLSASSRTPVFINGLYYVLSATVPVQVPADPSGVLTVIEATNDSLQAAVLTVGLENTILTINPTDQTMARITALDSADKLSGAQVPTQTIAGGVDGASTYTSLVSPSAADDDVAAVAQSMGVLKDAYAKVQVPAQTTMCQPHVALTLRAAPASATKTLNLNFFGDLWDGIGAIVGDIKEILGSIGDALSTAWGDTWQWLKNAGKTLGRIVVDAATGAMHFLAKIGGQIFHAALNTVHAVAGAIGWLVDKIKDAATSLVDWALVLLDWGDIRRTKQVAHNLTRLWMQHQVDQIPQVAARWDQAITGLEQTIDQWSGASDFAPLGADGEVMKKPGAQGAANPNQGQTSASQLFVIHYRNHAHQLTVFGDSPSLDGVEGLLEDLLAAISKEGAVLGTVFDQLQQLLEDFSSISLEETLTQSALVVLDTKIHIPIISDLLNLVGVPDISFLDLFTWIIAVAYTIVYKITHNKRAPFPDTTSVSTLIAAGSWAELCSLFGQSASSASAHRSSSLTGAPHQLAMSSDLPQMIFAPGHALAGLAGVILGSVSTFEAECETGSNPFSIAGIVLAITSAALQGATNFLAPHDPIANEVVSDSTWGLLATRIASKVFFTVKGPSEPVAPANVGKLVMSNARGVSAIVDAVLILPDLAITGWHIGELAQKPAGKVKSAAILEECRKVASWISRAAYAIALNDPEPDSREIAVGLTGMAIWVAAGFQLGEAEWC</sequence>
<dbReference type="OMA" id="WHIGELA"/>
<dbReference type="Proteomes" id="UP000249829">
    <property type="component" value="Unassembled WGS sequence"/>
</dbReference>
<protein>
    <submittedName>
        <fullName evidence="1">Uncharacterized protein</fullName>
    </submittedName>
</protein>
<gene>
    <name evidence="1" type="ORF">BO99DRAFT_476965</name>
</gene>
<dbReference type="STRING" id="1450538.A0A2V5I4H6"/>
<accession>A0A2V5I4H6</accession>
<dbReference type="EMBL" id="KZ825209">
    <property type="protein sequence ID" value="PYI14536.1"/>
    <property type="molecule type" value="Genomic_DNA"/>
</dbReference>
<organism evidence="1 2">
    <name type="scientific">Aspergillus violaceofuscus (strain CBS 115571)</name>
    <dbReference type="NCBI Taxonomy" id="1450538"/>
    <lineage>
        <taxon>Eukaryota</taxon>
        <taxon>Fungi</taxon>
        <taxon>Dikarya</taxon>
        <taxon>Ascomycota</taxon>
        <taxon>Pezizomycotina</taxon>
        <taxon>Eurotiomycetes</taxon>
        <taxon>Eurotiomycetidae</taxon>
        <taxon>Eurotiales</taxon>
        <taxon>Aspergillaceae</taxon>
        <taxon>Aspergillus</taxon>
    </lineage>
</organism>
<reference evidence="1 2" key="1">
    <citation type="submission" date="2018-02" db="EMBL/GenBank/DDBJ databases">
        <title>The genomes of Aspergillus section Nigri reveals drivers in fungal speciation.</title>
        <authorList>
            <consortium name="DOE Joint Genome Institute"/>
            <person name="Vesth T.C."/>
            <person name="Nybo J."/>
            <person name="Theobald S."/>
            <person name="Brandl J."/>
            <person name="Frisvad J.C."/>
            <person name="Nielsen K.F."/>
            <person name="Lyhne E.K."/>
            <person name="Kogle M.E."/>
            <person name="Kuo A."/>
            <person name="Riley R."/>
            <person name="Clum A."/>
            <person name="Nolan M."/>
            <person name="Lipzen A."/>
            <person name="Salamov A."/>
            <person name="Henrissat B."/>
            <person name="Wiebenga A."/>
            <person name="De vries R.P."/>
            <person name="Grigoriev I.V."/>
            <person name="Mortensen U.H."/>
            <person name="Andersen M.R."/>
            <person name="Baker S.E."/>
        </authorList>
    </citation>
    <scope>NUCLEOTIDE SEQUENCE [LARGE SCALE GENOMIC DNA]</scope>
    <source>
        <strain evidence="1 2">CBS 115571</strain>
    </source>
</reference>
<evidence type="ECO:0000313" key="1">
    <source>
        <dbReference type="EMBL" id="PYI14536.1"/>
    </source>
</evidence>
<name>A0A2V5I4H6_ASPV1</name>